<dbReference type="SUPFAM" id="SSF53098">
    <property type="entry name" value="Ribonuclease H-like"/>
    <property type="match status" value="1"/>
</dbReference>
<gene>
    <name evidence="6" type="ORF">PBS003_LOCUS3021</name>
</gene>
<dbReference type="Proteomes" id="UP001160483">
    <property type="component" value="Unassembled WGS sequence"/>
</dbReference>
<evidence type="ECO:0000313" key="7">
    <source>
        <dbReference type="Proteomes" id="UP001160483"/>
    </source>
</evidence>
<keyword evidence="1" id="KW-0378">Hydrolase</keyword>
<evidence type="ECO:0000256" key="1">
    <source>
        <dbReference type="ARBA" id="ARBA00022670"/>
    </source>
</evidence>
<dbReference type="InterPro" id="IPR057670">
    <property type="entry name" value="SH3_retrovirus"/>
</dbReference>
<dbReference type="InterPro" id="IPR012337">
    <property type="entry name" value="RNaseH-like_sf"/>
</dbReference>
<proteinExistence type="predicted"/>
<dbReference type="InterPro" id="IPR054722">
    <property type="entry name" value="PolX-like_BBD"/>
</dbReference>
<dbReference type="PROSITE" id="PS50994">
    <property type="entry name" value="INTEGRASE"/>
    <property type="match status" value="1"/>
</dbReference>
<evidence type="ECO:0008006" key="8">
    <source>
        <dbReference type="Google" id="ProtNLM"/>
    </source>
</evidence>
<sequence length="579" mass="66077">MRGVFLTKSVWHVVNRETTPTFSDPRSMEDYVRSSNISFGLMLLHMDADYHHVVDDCEEAWVTWAHLKTLYGGSQKTGRIFLTRQLFSMEMKEGGNDASLQRGSQHRRQAYQHRRQDGGRRRGDCFFAAELRSKDVVRVLTNEHIKRQGKKTASVKVEEAAKAFITEREPRQCTYCGKLGHTAERCWTKQKDENQSARRGGLSTGKSMPGMWAIDSGATHHVCNNKAKFTTLNEQDEGELLVADGNKAAIKGVGIIIERVVLPNGEERDIEINDALFVPKMNKNLLSVINKSHKKSKQAVATADLVDGLYWLHTPQRSANATTSANSVNLHARMVHAPVDVLRKMVNSARENGPETVPEQPSKRRYDTFELLHFDICGPMEQETLGGSKYLLLIVDEASGCMKGFCLSTKSESEEHLKTYIKMMQTQFNKQVKFVRHDGAREFATNSLKAFYQDQGIVQQTTVPMLHHAKLNKCFWGKAAMAAIYIKNRLPSPKITSKRPYEIVHRSKPSVKHMRVFECRTYVLTPQEKRLKWDVKARAGVFMGYERYQKRIEFTTSRQDKWSSVAMSPLTRRSLVFRL</sequence>
<dbReference type="Pfam" id="PF22936">
    <property type="entry name" value="Pol_BBD"/>
    <property type="match status" value="1"/>
</dbReference>
<dbReference type="GO" id="GO:0008270">
    <property type="term" value="F:zinc ion binding"/>
    <property type="evidence" value="ECO:0007669"/>
    <property type="project" value="UniProtKB-KW"/>
</dbReference>
<reference evidence="6" key="1">
    <citation type="submission" date="2021-11" db="EMBL/GenBank/DDBJ databases">
        <authorList>
            <person name="Islam A."/>
            <person name="Islam S."/>
            <person name="Flora M.S."/>
            <person name="Rahman M."/>
            <person name="Ziaur R.M."/>
            <person name="Epstein J.H."/>
            <person name="Hassan M."/>
            <person name="Klassen M."/>
            <person name="Woodard K."/>
            <person name="Webb A."/>
            <person name="Webby R.J."/>
            <person name="El Zowalaty M.E."/>
        </authorList>
    </citation>
    <scope>NUCLEOTIDE SEQUENCE</scope>
    <source>
        <strain evidence="6">Pbs3</strain>
    </source>
</reference>
<dbReference type="InterPro" id="IPR036875">
    <property type="entry name" value="Znf_CCHC_sf"/>
</dbReference>
<dbReference type="InterPro" id="IPR001878">
    <property type="entry name" value="Znf_CCHC"/>
</dbReference>
<dbReference type="PROSITE" id="PS50158">
    <property type="entry name" value="ZF_CCHC"/>
    <property type="match status" value="1"/>
</dbReference>
<organism evidence="6 7">
    <name type="scientific">Peronospora belbahrii</name>
    <dbReference type="NCBI Taxonomy" id="622444"/>
    <lineage>
        <taxon>Eukaryota</taxon>
        <taxon>Sar</taxon>
        <taxon>Stramenopiles</taxon>
        <taxon>Oomycota</taxon>
        <taxon>Peronosporomycetes</taxon>
        <taxon>Peronosporales</taxon>
        <taxon>Peronosporaceae</taxon>
        <taxon>Peronospora</taxon>
    </lineage>
</organism>
<name>A0AAU9KV18_9STRA</name>
<dbReference type="GO" id="GO:0003676">
    <property type="term" value="F:nucleic acid binding"/>
    <property type="evidence" value="ECO:0007669"/>
    <property type="project" value="InterPro"/>
</dbReference>
<dbReference type="EMBL" id="CAKKTJ010000147">
    <property type="protein sequence ID" value="CAH0476234.1"/>
    <property type="molecule type" value="Genomic_DNA"/>
</dbReference>
<evidence type="ECO:0000259" key="4">
    <source>
        <dbReference type="PROSITE" id="PS50158"/>
    </source>
</evidence>
<dbReference type="Pfam" id="PF14223">
    <property type="entry name" value="Retrotran_gag_2"/>
    <property type="match status" value="1"/>
</dbReference>
<keyword evidence="2" id="KW-0863">Zinc-finger</keyword>
<dbReference type="AlphaFoldDB" id="A0AAU9KV18"/>
<dbReference type="InterPro" id="IPR001584">
    <property type="entry name" value="Integrase_cat-core"/>
</dbReference>
<feature type="domain" description="Integrase catalytic" evidence="5">
    <location>
        <begin position="357"/>
        <end position="534"/>
    </location>
</feature>
<protein>
    <recommendedName>
        <fullName evidence="8">Integrase catalytic domain-containing protein</fullName>
    </recommendedName>
</protein>
<keyword evidence="2" id="KW-0862">Zinc</keyword>
<feature type="compositionally biased region" description="Basic residues" evidence="3">
    <location>
        <begin position="104"/>
        <end position="113"/>
    </location>
</feature>
<dbReference type="PANTHER" id="PTHR42648:SF28">
    <property type="entry name" value="TRANSPOSON-ENCODED PROTEIN WITH RIBONUCLEASE H-LIKE AND RETROVIRUS ZINC FINGER-LIKE DOMAINS"/>
    <property type="match status" value="1"/>
</dbReference>
<keyword evidence="2" id="KW-0479">Metal-binding</keyword>
<dbReference type="Pfam" id="PF25597">
    <property type="entry name" value="SH3_retrovirus"/>
    <property type="match status" value="1"/>
</dbReference>
<dbReference type="GO" id="GO:0015074">
    <property type="term" value="P:DNA integration"/>
    <property type="evidence" value="ECO:0007669"/>
    <property type="project" value="InterPro"/>
</dbReference>
<evidence type="ECO:0000256" key="2">
    <source>
        <dbReference type="PROSITE-ProRule" id="PRU00047"/>
    </source>
</evidence>
<evidence type="ECO:0000256" key="3">
    <source>
        <dbReference type="SAM" id="MobiDB-lite"/>
    </source>
</evidence>
<comment type="caution">
    <text evidence="6">The sequence shown here is derived from an EMBL/GenBank/DDBJ whole genome shotgun (WGS) entry which is preliminary data.</text>
</comment>
<keyword evidence="1" id="KW-0645">Protease</keyword>
<dbReference type="GO" id="GO:0006508">
    <property type="term" value="P:proteolysis"/>
    <property type="evidence" value="ECO:0007669"/>
    <property type="project" value="UniProtKB-KW"/>
</dbReference>
<evidence type="ECO:0000313" key="6">
    <source>
        <dbReference type="EMBL" id="CAH0476234.1"/>
    </source>
</evidence>
<evidence type="ECO:0000259" key="5">
    <source>
        <dbReference type="PROSITE" id="PS50994"/>
    </source>
</evidence>
<dbReference type="GO" id="GO:0008233">
    <property type="term" value="F:peptidase activity"/>
    <property type="evidence" value="ECO:0007669"/>
    <property type="project" value="UniProtKB-KW"/>
</dbReference>
<dbReference type="InterPro" id="IPR036397">
    <property type="entry name" value="RNaseH_sf"/>
</dbReference>
<feature type="region of interest" description="Disordered" evidence="3">
    <location>
        <begin position="95"/>
        <end position="120"/>
    </location>
</feature>
<dbReference type="PANTHER" id="PTHR42648">
    <property type="entry name" value="TRANSPOSASE, PUTATIVE-RELATED"/>
    <property type="match status" value="1"/>
</dbReference>
<feature type="domain" description="CCHC-type" evidence="4">
    <location>
        <begin position="173"/>
        <end position="186"/>
    </location>
</feature>
<dbReference type="Gene3D" id="3.30.420.10">
    <property type="entry name" value="Ribonuclease H-like superfamily/Ribonuclease H"/>
    <property type="match status" value="1"/>
</dbReference>
<accession>A0AAU9KV18</accession>
<dbReference type="SUPFAM" id="SSF57756">
    <property type="entry name" value="Retrovirus zinc finger-like domains"/>
    <property type="match status" value="1"/>
</dbReference>
<dbReference type="InterPro" id="IPR039537">
    <property type="entry name" value="Retrotran_Ty1/copia-like"/>
</dbReference>